<comment type="caution">
    <text evidence="2">The sequence shown here is derived from an EMBL/GenBank/DDBJ whole genome shotgun (WGS) entry which is preliminary data.</text>
</comment>
<proteinExistence type="predicted"/>
<evidence type="ECO:0000313" key="2">
    <source>
        <dbReference type="EMBL" id="KAK4210296.1"/>
    </source>
</evidence>
<accession>A0AAN6Y123</accession>
<reference evidence="2" key="2">
    <citation type="submission" date="2023-05" db="EMBL/GenBank/DDBJ databases">
        <authorList>
            <consortium name="Lawrence Berkeley National Laboratory"/>
            <person name="Steindorff A."/>
            <person name="Hensen N."/>
            <person name="Bonometti L."/>
            <person name="Westerberg I."/>
            <person name="Brannstrom I.O."/>
            <person name="Guillou S."/>
            <person name="Cros-Aarteil S."/>
            <person name="Calhoun S."/>
            <person name="Haridas S."/>
            <person name="Kuo A."/>
            <person name="Mondo S."/>
            <person name="Pangilinan J."/>
            <person name="Riley R."/>
            <person name="Labutti K."/>
            <person name="Andreopoulos B."/>
            <person name="Lipzen A."/>
            <person name="Chen C."/>
            <person name="Yanf M."/>
            <person name="Daum C."/>
            <person name="Ng V."/>
            <person name="Clum A."/>
            <person name="Ohm R."/>
            <person name="Martin F."/>
            <person name="Silar P."/>
            <person name="Natvig D."/>
            <person name="Lalanne C."/>
            <person name="Gautier V."/>
            <person name="Ament-Velasquez S.L."/>
            <person name="Kruys A."/>
            <person name="Hutchinson M.I."/>
            <person name="Powell A.J."/>
            <person name="Barry K."/>
            <person name="Miller A.N."/>
            <person name="Grigoriev I.V."/>
            <person name="Debuchy R."/>
            <person name="Gladieux P."/>
            <person name="Thoren M.H."/>
            <person name="Johannesson H."/>
        </authorList>
    </citation>
    <scope>NUCLEOTIDE SEQUENCE</scope>
    <source>
        <strain evidence="2">PSN293</strain>
    </source>
</reference>
<reference evidence="2" key="1">
    <citation type="journal article" date="2023" name="Mol. Phylogenet. Evol.">
        <title>Genome-scale phylogeny and comparative genomics of the fungal order Sordariales.</title>
        <authorList>
            <person name="Hensen N."/>
            <person name="Bonometti L."/>
            <person name="Westerberg I."/>
            <person name="Brannstrom I.O."/>
            <person name="Guillou S."/>
            <person name="Cros-Aarteil S."/>
            <person name="Calhoun S."/>
            <person name="Haridas S."/>
            <person name="Kuo A."/>
            <person name="Mondo S."/>
            <person name="Pangilinan J."/>
            <person name="Riley R."/>
            <person name="LaButti K."/>
            <person name="Andreopoulos B."/>
            <person name="Lipzen A."/>
            <person name="Chen C."/>
            <person name="Yan M."/>
            <person name="Daum C."/>
            <person name="Ng V."/>
            <person name="Clum A."/>
            <person name="Steindorff A."/>
            <person name="Ohm R.A."/>
            <person name="Martin F."/>
            <person name="Silar P."/>
            <person name="Natvig D.O."/>
            <person name="Lalanne C."/>
            <person name="Gautier V."/>
            <person name="Ament-Velasquez S.L."/>
            <person name="Kruys A."/>
            <person name="Hutchinson M.I."/>
            <person name="Powell A.J."/>
            <person name="Barry K."/>
            <person name="Miller A.N."/>
            <person name="Grigoriev I.V."/>
            <person name="Debuchy R."/>
            <person name="Gladieux P."/>
            <person name="Hiltunen Thoren M."/>
            <person name="Johannesson H."/>
        </authorList>
    </citation>
    <scope>NUCLEOTIDE SEQUENCE</scope>
    <source>
        <strain evidence="2">PSN293</strain>
    </source>
</reference>
<protein>
    <submittedName>
        <fullName evidence="2">Uncharacterized protein</fullName>
    </submittedName>
</protein>
<gene>
    <name evidence="2" type="ORF">QBC37DRAFT_403521</name>
</gene>
<organism evidence="2 3">
    <name type="scientific">Rhypophila decipiens</name>
    <dbReference type="NCBI Taxonomy" id="261697"/>
    <lineage>
        <taxon>Eukaryota</taxon>
        <taxon>Fungi</taxon>
        <taxon>Dikarya</taxon>
        <taxon>Ascomycota</taxon>
        <taxon>Pezizomycotina</taxon>
        <taxon>Sordariomycetes</taxon>
        <taxon>Sordariomycetidae</taxon>
        <taxon>Sordariales</taxon>
        <taxon>Naviculisporaceae</taxon>
        <taxon>Rhypophila</taxon>
    </lineage>
</organism>
<keyword evidence="3" id="KW-1185">Reference proteome</keyword>
<dbReference type="EMBL" id="MU858178">
    <property type="protein sequence ID" value="KAK4210296.1"/>
    <property type="molecule type" value="Genomic_DNA"/>
</dbReference>
<evidence type="ECO:0000256" key="1">
    <source>
        <dbReference type="SAM" id="MobiDB-lite"/>
    </source>
</evidence>
<evidence type="ECO:0000313" key="3">
    <source>
        <dbReference type="Proteomes" id="UP001301769"/>
    </source>
</evidence>
<dbReference type="Proteomes" id="UP001301769">
    <property type="component" value="Unassembled WGS sequence"/>
</dbReference>
<dbReference type="AlphaFoldDB" id="A0AAN6Y123"/>
<sequence>MVELVGNAASTITLWENQCRDGRTGIRIFDVRGNAGKSGDNLTSTSCPSAACPGRHRESQTETVTRKSRIISLRWSNHLLIYSGSGPPTLKVGYLDKGVVRKPGLHIDLCQSGNIIPRTLSRESYVADPETFSPERRYVWQPKPWTYSGGGYDVVQFLVSIVPQAI</sequence>
<feature type="region of interest" description="Disordered" evidence="1">
    <location>
        <begin position="40"/>
        <end position="61"/>
    </location>
</feature>
<name>A0AAN6Y123_9PEZI</name>